<evidence type="ECO:0000259" key="2">
    <source>
        <dbReference type="PROSITE" id="PS50086"/>
    </source>
</evidence>
<dbReference type="AlphaFoldDB" id="A0AAE0DF90"/>
<sequence>MARGHDYTMAMDHGGSAGPFAVPIGDPAAASKPLKKKKSLTRFLSSSSRKSSASRPSSTEDETGPPTPQLPPQFQPSTPKASAAPRIPTMSFDFLLHEPMPPDYSGRSSFVKEQSTGRVLARPSKQSTPDINIRATGNTIPEESAHKSPIGLNGRGLRHSASTGQVRQADKPTIHHAPTHPTLSRRSKTGLRMPSAFSSPPRGRGSSVSTPNSQCSPVPPQPSRPLTASSEYNSRPTGKRRPNVRPTGEDGATDYFTSVGDVPSMPPRLWQGYYSSDEVRSSFRSAVTSGSSPIDTTSTERSSVLTKGTSMTDSTFDVQSRPVSKVVEGMTVDEAIDMYAAGFYDDDDPCLNDSRDTPMSEEERRRSIRIAEAINDSIGGLTPIQPTIGESSSPDAAIPEDTFRSDSPQPPPIMPRTSTRDQYGFMKANHNISLPQYDAWYHEYQSIQERRTKKWTAYMREQCLPTYLPIRFPSPSAKTERFIRKGIPPAWRGPAWFFYAGGQAYLDRHRGLYNSLGAKSEASLSSNDKEAIERDLHRTFPDNIHFKPDSHLSEPSAAEPPLLTSLRRVLRAFALHSPRIGYCQSLNFLTALLLLFLPEEKAFWMLHIITTIYLPGTHEVSLEGANVDLWVLMVALKSTMPNIWAKVGNAGTPGDDLIGNSRLPPISLCTTSWFMSLFIGTLPIESVLRVWDILFYEGSRTLFRVALTIFKLGEQRIKDVTDSMELFQVVQGLPRGMIDASALITTMNRRAGVSREWVETRRRERREWYAQEKTKPANAMDMVSRDEYFVQNGGGEEMKRKDSIWKRRKRKGSMPERKQAIPIPTDGIASIRKELLVL</sequence>
<name>A0AAE0DF90_9LECA</name>
<dbReference type="EMBL" id="JASNWA010000011">
    <property type="protein sequence ID" value="KAK3166975.1"/>
    <property type="molecule type" value="Genomic_DNA"/>
</dbReference>
<dbReference type="Proteomes" id="UP001276659">
    <property type="component" value="Unassembled WGS sequence"/>
</dbReference>
<feature type="compositionally biased region" description="Polar residues" evidence="1">
    <location>
        <begin position="224"/>
        <end position="236"/>
    </location>
</feature>
<keyword evidence="4" id="KW-1185">Reference proteome</keyword>
<feature type="compositionally biased region" description="Pro residues" evidence="1">
    <location>
        <begin position="65"/>
        <end position="74"/>
    </location>
</feature>
<dbReference type="PROSITE" id="PS50086">
    <property type="entry name" value="TBC_RABGAP"/>
    <property type="match status" value="1"/>
</dbReference>
<evidence type="ECO:0000256" key="1">
    <source>
        <dbReference type="SAM" id="MobiDB-lite"/>
    </source>
</evidence>
<dbReference type="PANTHER" id="PTHR47219">
    <property type="entry name" value="RAB GTPASE-ACTIVATING PROTEIN 1-LIKE"/>
    <property type="match status" value="1"/>
</dbReference>
<evidence type="ECO:0000313" key="4">
    <source>
        <dbReference type="Proteomes" id="UP001276659"/>
    </source>
</evidence>
<feature type="compositionally biased region" description="Polar residues" evidence="1">
    <location>
        <begin position="124"/>
        <end position="141"/>
    </location>
</feature>
<comment type="caution">
    <text evidence="3">The sequence shown here is derived from an EMBL/GenBank/DDBJ whole genome shotgun (WGS) entry which is preliminary data.</text>
</comment>
<organism evidence="3 4">
    <name type="scientific">Lepraria neglecta</name>
    <dbReference type="NCBI Taxonomy" id="209136"/>
    <lineage>
        <taxon>Eukaryota</taxon>
        <taxon>Fungi</taxon>
        <taxon>Dikarya</taxon>
        <taxon>Ascomycota</taxon>
        <taxon>Pezizomycotina</taxon>
        <taxon>Lecanoromycetes</taxon>
        <taxon>OSLEUM clade</taxon>
        <taxon>Lecanoromycetidae</taxon>
        <taxon>Lecanorales</taxon>
        <taxon>Lecanorineae</taxon>
        <taxon>Stereocaulaceae</taxon>
        <taxon>Lepraria</taxon>
    </lineage>
</organism>
<reference evidence="3" key="1">
    <citation type="submission" date="2022-11" db="EMBL/GenBank/DDBJ databases">
        <title>Chromosomal genome sequence assembly and mating type (MAT) locus characterization of the leprose asexual lichenized fungus Lepraria neglecta (Nyl.) Erichsen.</title>
        <authorList>
            <person name="Allen J.L."/>
            <person name="Pfeffer B."/>
        </authorList>
    </citation>
    <scope>NUCLEOTIDE SEQUENCE</scope>
    <source>
        <strain evidence="3">Allen 5258</strain>
    </source>
</reference>
<gene>
    <name evidence="3" type="ORF">OEA41_010100</name>
</gene>
<dbReference type="InterPro" id="IPR000195">
    <property type="entry name" value="Rab-GAP-TBC_dom"/>
</dbReference>
<feature type="compositionally biased region" description="Low complexity" evidence="1">
    <location>
        <begin position="198"/>
        <end position="207"/>
    </location>
</feature>
<dbReference type="InterPro" id="IPR035969">
    <property type="entry name" value="Rab-GAP_TBC_sf"/>
</dbReference>
<dbReference type="Gene3D" id="1.10.8.270">
    <property type="entry name" value="putative rabgap domain of human tbc1 domain family member 14 like domains"/>
    <property type="match status" value="1"/>
</dbReference>
<feature type="region of interest" description="Disordered" evidence="1">
    <location>
        <begin position="287"/>
        <end position="313"/>
    </location>
</feature>
<evidence type="ECO:0000313" key="3">
    <source>
        <dbReference type="EMBL" id="KAK3166975.1"/>
    </source>
</evidence>
<proteinExistence type="predicted"/>
<feature type="compositionally biased region" description="Polar residues" evidence="1">
    <location>
        <begin position="106"/>
        <end position="117"/>
    </location>
</feature>
<dbReference type="PANTHER" id="PTHR47219:SF20">
    <property type="entry name" value="TBC1 DOMAIN FAMILY MEMBER 2B"/>
    <property type="match status" value="1"/>
</dbReference>
<dbReference type="GO" id="GO:0005096">
    <property type="term" value="F:GTPase activator activity"/>
    <property type="evidence" value="ECO:0007669"/>
    <property type="project" value="TreeGrafter"/>
</dbReference>
<accession>A0AAE0DF90</accession>
<dbReference type="SMART" id="SM00164">
    <property type="entry name" value="TBC"/>
    <property type="match status" value="1"/>
</dbReference>
<feature type="compositionally biased region" description="Low complexity" evidence="1">
    <location>
        <begin position="41"/>
        <end position="57"/>
    </location>
</feature>
<feature type="region of interest" description="Disordered" evidence="1">
    <location>
        <begin position="391"/>
        <end position="419"/>
    </location>
</feature>
<protein>
    <recommendedName>
        <fullName evidence="2">Rab-GAP TBC domain-containing protein</fullName>
    </recommendedName>
</protein>
<feature type="domain" description="Rab-GAP TBC" evidence="2">
    <location>
        <begin position="486"/>
        <end position="698"/>
    </location>
</feature>
<feature type="region of interest" description="Disordered" evidence="1">
    <location>
        <begin position="1"/>
        <end position="262"/>
    </location>
</feature>
<dbReference type="GO" id="GO:0031267">
    <property type="term" value="F:small GTPase binding"/>
    <property type="evidence" value="ECO:0007669"/>
    <property type="project" value="TreeGrafter"/>
</dbReference>
<dbReference type="SUPFAM" id="SSF47923">
    <property type="entry name" value="Ypt/Rab-GAP domain of gyp1p"/>
    <property type="match status" value="2"/>
</dbReference>
<dbReference type="InterPro" id="IPR050302">
    <property type="entry name" value="Rab_GAP_TBC_domain"/>
</dbReference>
<dbReference type="Gene3D" id="1.10.472.80">
    <property type="entry name" value="Ypt/Rab-GAP domain of gyp1p, domain 3"/>
    <property type="match status" value="1"/>
</dbReference>
<dbReference type="Pfam" id="PF00566">
    <property type="entry name" value="RabGAP-TBC"/>
    <property type="match status" value="1"/>
</dbReference>